<evidence type="ECO:0000259" key="1">
    <source>
        <dbReference type="Pfam" id="PF05270"/>
    </source>
</evidence>
<evidence type="ECO:0000313" key="3">
    <source>
        <dbReference type="Proteomes" id="UP000597656"/>
    </source>
</evidence>
<reference evidence="3" key="1">
    <citation type="journal article" date="2019" name="Int. J. Syst. Evol. Microbiol.">
        <title>The Global Catalogue of Microorganisms (GCM) 10K type strain sequencing project: providing services to taxonomists for standard genome sequencing and annotation.</title>
        <authorList>
            <consortium name="The Broad Institute Genomics Platform"/>
            <consortium name="The Broad Institute Genome Sequencing Center for Infectious Disease"/>
            <person name="Wu L."/>
            <person name="Ma J."/>
        </authorList>
    </citation>
    <scope>NUCLEOTIDE SEQUENCE [LARGE SCALE GENOMIC DNA]</scope>
    <source>
        <strain evidence="3">CGMCC 4.7319</strain>
    </source>
</reference>
<dbReference type="Pfam" id="PF05270">
    <property type="entry name" value="AbfB"/>
    <property type="match status" value="1"/>
</dbReference>
<name>A0ABQ2IX45_9PSEU</name>
<dbReference type="Proteomes" id="UP000597656">
    <property type="component" value="Unassembled WGS sequence"/>
</dbReference>
<feature type="domain" description="Alpha-L-arabinofuranosidase B arabinose-binding" evidence="1">
    <location>
        <begin position="8"/>
        <end position="66"/>
    </location>
</feature>
<protein>
    <recommendedName>
        <fullName evidence="1">Alpha-L-arabinofuranosidase B arabinose-binding domain-containing protein</fullName>
    </recommendedName>
</protein>
<dbReference type="EMBL" id="BMNC01000038">
    <property type="protein sequence ID" value="GGN30344.1"/>
    <property type="molecule type" value="Genomic_DNA"/>
</dbReference>
<proteinExistence type="predicted"/>
<dbReference type="SUPFAM" id="SSF110221">
    <property type="entry name" value="AbfB domain"/>
    <property type="match status" value="1"/>
</dbReference>
<evidence type="ECO:0000313" key="2">
    <source>
        <dbReference type="EMBL" id="GGN30344.1"/>
    </source>
</evidence>
<gene>
    <name evidence="2" type="ORF">GCM10011609_88080</name>
</gene>
<dbReference type="InterPro" id="IPR007934">
    <property type="entry name" value="AbfB_ABD"/>
</dbReference>
<comment type="caution">
    <text evidence="2">The sequence shown here is derived from an EMBL/GenBank/DDBJ whole genome shotgun (WGS) entry which is preliminary data.</text>
</comment>
<dbReference type="InterPro" id="IPR036195">
    <property type="entry name" value="AbfB_ABD_sf"/>
</dbReference>
<sequence length="66" mass="7309">MVLQPRQDDAHYQRDATFCAAPGLADSGAVSYRAMQFPRAYLRHAFGVLRLSDNDGSGQFARDATF</sequence>
<accession>A0ABQ2IX45</accession>
<organism evidence="2 3">
    <name type="scientific">Lentzea pudingi</name>
    <dbReference type="NCBI Taxonomy" id="1789439"/>
    <lineage>
        <taxon>Bacteria</taxon>
        <taxon>Bacillati</taxon>
        <taxon>Actinomycetota</taxon>
        <taxon>Actinomycetes</taxon>
        <taxon>Pseudonocardiales</taxon>
        <taxon>Pseudonocardiaceae</taxon>
        <taxon>Lentzea</taxon>
    </lineage>
</organism>
<keyword evidence="3" id="KW-1185">Reference proteome</keyword>
<dbReference type="Gene3D" id="2.80.10.50">
    <property type="match status" value="1"/>
</dbReference>